<evidence type="ECO:0000256" key="1">
    <source>
        <dbReference type="SAM" id="MobiDB-lite"/>
    </source>
</evidence>
<feature type="region of interest" description="Disordered" evidence="1">
    <location>
        <begin position="1"/>
        <end position="22"/>
    </location>
</feature>
<dbReference type="Proteomes" id="UP001432000">
    <property type="component" value="Chromosome"/>
</dbReference>
<proteinExistence type="predicted"/>
<keyword evidence="3" id="KW-1185">Reference proteome</keyword>
<evidence type="ECO:0000313" key="3">
    <source>
        <dbReference type="Proteomes" id="UP001432000"/>
    </source>
</evidence>
<name>A0ABZ2PCT3_9NOCA</name>
<reference evidence="2 3" key="1">
    <citation type="submission" date="2024-03" db="EMBL/GenBank/DDBJ databases">
        <title>Natural products discovery in diverse microorganisms through a two-stage MS feature dereplication strategy.</title>
        <authorList>
            <person name="Zhang R."/>
        </authorList>
    </citation>
    <scope>NUCLEOTIDE SEQUENCE [LARGE SCALE GENOMIC DNA]</scope>
    <source>
        <strain evidence="2 3">18930</strain>
    </source>
</reference>
<dbReference type="EMBL" id="CP147846">
    <property type="protein sequence ID" value="WXG66631.1"/>
    <property type="molecule type" value="Genomic_DNA"/>
</dbReference>
<dbReference type="RefSeq" id="WP_338886075.1">
    <property type="nucleotide sequence ID" value="NZ_CP147846.1"/>
</dbReference>
<protein>
    <submittedName>
        <fullName evidence="2">Uncharacterized protein</fullName>
    </submittedName>
</protein>
<organism evidence="2 3">
    <name type="scientific">Rhodococcus sovatensis</name>
    <dbReference type="NCBI Taxonomy" id="1805840"/>
    <lineage>
        <taxon>Bacteria</taxon>
        <taxon>Bacillati</taxon>
        <taxon>Actinomycetota</taxon>
        <taxon>Actinomycetes</taxon>
        <taxon>Mycobacteriales</taxon>
        <taxon>Nocardiaceae</taxon>
        <taxon>Rhodococcus</taxon>
    </lineage>
</organism>
<evidence type="ECO:0000313" key="2">
    <source>
        <dbReference type="EMBL" id="WXG66631.1"/>
    </source>
</evidence>
<feature type="compositionally biased region" description="Polar residues" evidence="1">
    <location>
        <begin position="12"/>
        <end position="22"/>
    </location>
</feature>
<gene>
    <name evidence="2" type="ORF">WDS16_15195</name>
</gene>
<sequence>MTLADTRPEVTTPASSDSAELSTSQLEMMRAFFCYEFEVELLDRESMPVVTAEAVEEWIEALEHSGLFVAAELQTMSHAWRAEPEALVSLLIGDVDEVAAKRDVVELEVPGAADKASFLRAS</sequence>
<accession>A0ABZ2PCT3</accession>